<feature type="signal peptide" evidence="1">
    <location>
        <begin position="1"/>
        <end position="27"/>
    </location>
</feature>
<dbReference type="AlphaFoldDB" id="A0A1D8G5J2"/>
<evidence type="ECO:0008006" key="4">
    <source>
        <dbReference type="Google" id="ProtNLM"/>
    </source>
</evidence>
<dbReference type="EMBL" id="CP017316">
    <property type="protein sequence ID" value="AOT60709.1"/>
    <property type="molecule type" value="Genomic_DNA"/>
</dbReference>
<organism evidence="2 3">
    <name type="scientific">Streptomyces rubrolavendulae</name>
    <dbReference type="NCBI Taxonomy" id="285473"/>
    <lineage>
        <taxon>Bacteria</taxon>
        <taxon>Bacillati</taxon>
        <taxon>Actinomycetota</taxon>
        <taxon>Actinomycetes</taxon>
        <taxon>Kitasatosporales</taxon>
        <taxon>Streptomycetaceae</taxon>
        <taxon>Streptomyces</taxon>
    </lineage>
</organism>
<dbReference type="Proteomes" id="UP000095349">
    <property type="component" value="Chromosome"/>
</dbReference>
<dbReference type="GeneID" id="91405120"/>
<protein>
    <recommendedName>
        <fullName evidence="4">Secreted protein</fullName>
    </recommendedName>
</protein>
<evidence type="ECO:0000256" key="1">
    <source>
        <dbReference type="SAM" id="SignalP"/>
    </source>
</evidence>
<dbReference type="KEGG" id="srn:A4G23_03584"/>
<evidence type="ECO:0000313" key="3">
    <source>
        <dbReference type="Proteomes" id="UP000095349"/>
    </source>
</evidence>
<feature type="chain" id="PRO_5009107240" description="Secreted protein" evidence="1">
    <location>
        <begin position="28"/>
        <end position="111"/>
    </location>
</feature>
<keyword evidence="1" id="KW-0732">Signal</keyword>
<dbReference type="RefSeq" id="WP_031133548.1">
    <property type="nucleotide sequence ID" value="NZ_CP017316.1"/>
</dbReference>
<proteinExistence type="predicted"/>
<accession>A0A1D8G5J2</accession>
<dbReference type="PATRIC" id="fig|285473.5.peg.3754"/>
<sequence>MNPLLKAGLAATALGAALGAAGSPAHAADLPRTDPEAAVRTLNDVLPHVVGPVKHAKLNPLAGTGVNPLDNGVGTQIADFRPVDTASTTGSLAGVQDVPVVGPLLGGLLPG</sequence>
<reference evidence="2 3" key="1">
    <citation type="submission" date="2016-09" db="EMBL/GenBank/DDBJ databases">
        <title>Streptomyces rubrolavendulae MJM4426 Genome sequencing and assembly.</title>
        <authorList>
            <person name="Kim J.-G."/>
        </authorList>
    </citation>
    <scope>NUCLEOTIDE SEQUENCE [LARGE SCALE GENOMIC DNA]</scope>
    <source>
        <strain evidence="2 3">MJM4426</strain>
    </source>
</reference>
<name>A0A1D8G5J2_9ACTN</name>
<keyword evidence="3" id="KW-1185">Reference proteome</keyword>
<dbReference type="OrthoDB" id="3872455at2"/>
<evidence type="ECO:0000313" key="2">
    <source>
        <dbReference type="EMBL" id="AOT60709.1"/>
    </source>
</evidence>
<gene>
    <name evidence="2" type="ORF">A4G23_03584</name>
</gene>